<dbReference type="FunFam" id="1.10.630.10:FF:000018">
    <property type="entry name" value="Cytochrome P450 monooxygenase"/>
    <property type="match status" value="1"/>
</dbReference>
<keyword evidence="3 9" id="KW-0349">Heme</keyword>
<comment type="pathway">
    <text evidence="1">Antibiotic biosynthesis; vancomycin biosynthesis.</text>
</comment>
<sequence>MAEELDSFPFPLGPRGRPVDDYERRLRECPLGNVRLQSGDVARLAVRYDDVVKVLSDQRFSRNLTYEGAPRQADGLDFTVDPDIIMNMDPPRHTRLRRLLAGTLTPRKVEEWRPRVRTMANKMIDGLAGPVVDVVSTIAFPFAVEVISEVMGVPGIDAERIRHWSDLLLPSGGLGIEEQTAALMEFAAYCVELIEQVRHLPGDGVLQTMIQARYEGDRLTDDELVRNTIGMFLAGHETTGSVLSRAFLRLLAPREHYDRLVAEPGLIPGAVEELLRVEVPGDGAPLRVALEDVELASGTIRKGEAVVASFVGPNYDPSIYDAPRELRLDRDEKAHLTFGRGVHFCLGANLARMEMQELIAAFVDRHPRLSLAEDPDEVEWTDSAFKRPSRLLLNLR</sequence>
<keyword evidence="7 9" id="KW-0503">Monooxygenase</keyword>
<dbReference type="PRINTS" id="PR00359">
    <property type="entry name" value="BP450"/>
</dbReference>
<evidence type="ECO:0000256" key="9">
    <source>
        <dbReference type="RuleBase" id="RU000461"/>
    </source>
</evidence>
<dbReference type="Pfam" id="PF00067">
    <property type="entry name" value="p450"/>
    <property type="match status" value="1"/>
</dbReference>
<evidence type="ECO:0000313" key="11">
    <source>
        <dbReference type="Proteomes" id="UP000256220"/>
    </source>
</evidence>
<proteinExistence type="inferred from homology"/>
<evidence type="ECO:0000256" key="2">
    <source>
        <dbReference type="ARBA" id="ARBA00010617"/>
    </source>
</evidence>
<dbReference type="PANTHER" id="PTHR46696">
    <property type="entry name" value="P450, PUTATIVE (EUROFUNG)-RELATED"/>
    <property type="match status" value="1"/>
</dbReference>
<dbReference type="Gene3D" id="1.10.630.10">
    <property type="entry name" value="Cytochrome P450"/>
    <property type="match status" value="1"/>
</dbReference>
<protein>
    <recommendedName>
        <fullName evidence="12">Cytochrome P450</fullName>
    </recommendedName>
</protein>
<organism evidence="10 11">
    <name type="scientific">Amycolatopsis lurida NRRL 2430</name>
    <dbReference type="NCBI Taxonomy" id="1460371"/>
    <lineage>
        <taxon>Bacteria</taxon>
        <taxon>Bacillati</taxon>
        <taxon>Actinomycetota</taxon>
        <taxon>Actinomycetes</taxon>
        <taxon>Pseudonocardiales</taxon>
        <taxon>Pseudonocardiaceae</taxon>
        <taxon>Amycolatopsis</taxon>
    </lineage>
</organism>
<dbReference type="InterPro" id="IPR017972">
    <property type="entry name" value="Cyt_P450_CS"/>
</dbReference>
<dbReference type="InterPro" id="IPR001128">
    <property type="entry name" value="Cyt_P450"/>
</dbReference>
<comment type="similarity">
    <text evidence="2 9">Belongs to the cytochrome P450 family.</text>
</comment>
<dbReference type="PANTHER" id="PTHR46696:SF1">
    <property type="entry name" value="CYTOCHROME P450 YJIB-RELATED"/>
    <property type="match status" value="1"/>
</dbReference>
<keyword evidence="5 9" id="KW-0560">Oxidoreductase</keyword>
<evidence type="ECO:0000256" key="7">
    <source>
        <dbReference type="ARBA" id="ARBA00023033"/>
    </source>
</evidence>
<dbReference type="GO" id="GO:0016705">
    <property type="term" value="F:oxidoreductase activity, acting on paired donors, with incorporation or reduction of molecular oxygen"/>
    <property type="evidence" value="ECO:0007669"/>
    <property type="project" value="InterPro"/>
</dbReference>
<evidence type="ECO:0000256" key="5">
    <source>
        <dbReference type="ARBA" id="ARBA00023002"/>
    </source>
</evidence>
<evidence type="ECO:0000256" key="4">
    <source>
        <dbReference type="ARBA" id="ARBA00022723"/>
    </source>
</evidence>
<name>A0A2P2FLZ7_AMYLU</name>
<gene>
    <name evidence="10" type="ORF">BB31_29230</name>
</gene>
<dbReference type="SUPFAM" id="SSF48264">
    <property type="entry name" value="Cytochrome P450"/>
    <property type="match status" value="1"/>
</dbReference>
<evidence type="ECO:0008006" key="12">
    <source>
        <dbReference type="Google" id="ProtNLM"/>
    </source>
</evidence>
<dbReference type="EMBL" id="JFBM01000030">
    <property type="protein sequence ID" value="KFU77753.1"/>
    <property type="molecule type" value="Genomic_DNA"/>
</dbReference>
<evidence type="ECO:0000256" key="6">
    <source>
        <dbReference type="ARBA" id="ARBA00023004"/>
    </source>
</evidence>
<dbReference type="InterPro" id="IPR002397">
    <property type="entry name" value="Cyt_P450_B"/>
</dbReference>
<comment type="function">
    <text evidence="8">Involved in the coupling of aromatic side chains of the heptapeptide of vancomycin.</text>
</comment>
<evidence type="ECO:0000313" key="10">
    <source>
        <dbReference type="EMBL" id="KFU77753.1"/>
    </source>
</evidence>
<evidence type="ECO:0000256" key="8">
    <source>
        <dbReference type="ARBA" id="ARBA00055433"/>
    </source>
</evidence>
<dbReference type="Proteomes" id="UP000256220">
    <property type="component" value="Unassembled WGS sequence"/>
</dbReference>
<dbReference type="PROSITE" id="PS00086">
    <property type="entry name" value="CYTOCHROME_P450"/>
    <property type="match status" value="1"/>
</dbReference>
<evidence type="ECO:0000256" key="3">
    <source>
        <dbReference type="ARBA" id="ARBA00022617"/>
    </source>
</evidence>
<dbReference type="GO" id="GO:0004497">
    <property type="term" value="F:monooxygenase activity"/>
    <property type="evidence" value="ECO:0007669"/>
    <property type="project" value="UniProtKB-KW"/>
</dbReference>
<dbReference type="PRINTS" id="PR00385">
    <property type="entry name" value="P450"/>
</dbReference>
<dbReference type="AlphaFoldDB" id="A0A2P2FLZ7"/>
<evidence type="ECO:0000256" key="1">
    <source>
        <dbReference type="ARBA" id="ARBA00004660"/>
    </source>
</evidence>
<keyword evidence="4 9" id="KW-0479">Metal-binding</keyword>
<accession>A0A2P2FLZ7</accession>
<reference evidence="10 11" key="1">
    <citation type="journal article" date="2014" name="Genome Announc.">
        <title>Draft Genome Sequence of Amycolatopsis lurida NRRL 2430, Producer of the Glycopeptide Family Antibiotic Ristocetin.</title>
        <authorList>
            <person name="Kwun M.J."/>
            <person name="Hong H.J."/>
        </authorList>
    </citation>
    <scope>NUCLEOTIDE SEQUENCE [LARGE SCALE GENOMIC DNA]</scope>
    <source>
        <strain evidence="10 11">NRRL 2430</strain>
    </source>
</reference>
<dbReference type="RefSeq" id="WP_034317500.1">
    <property type="nucleotide sequence ID" value="NZ_JFBM01000030.1"/>
</dbReference>
<keyword evidence="6 9" id="KW-0408">Iron</keyword>
<dbReference type="GO" id="GO:0020037">
    <property type="term" value="F:heme binding"/>
    <property type="evidence" value="ECO:0007669"/>
    <property type="project" value="InterPro"/>
</dbReference>
<comment type="caution">
    <text evidence="10">The sequence shown here is derived from an EMBL/GenBank/DDBJ whole genome shotgun (WGS) entry which is preliminary data.</text>
</comment>
<dbReference type="InterPro" id="IPR036396">
    <property type="entry name" value="Cyt_P450_sf"/>
</dbReference>
<keyword evidence="11" id="KW-1185">Reference proteome</keyword>
<dbReference type="CDD" id="cd11031">
    <property type="entry name" value="Cyp158A-like"/>
    <property type="match status" value="1"/>
</dbReference>
<dbReference type="GO" id="GO:0005506">
    <property type="term" value="F:iron ion binding"/>
    <property type="evidence" value="ECO:0007669"/>
    <property type="project" value="InterPro"/>
</dbReference>